<feature type="compositionally biased region" description="Basic and acidic residues" evidence="10">
    <location>
        <begin position="16"/>
        <end position="25"/>
    </location>
</feature>
<dbReference type="PROSITE" id="PS50196">
    <property type="entry name" value="RANBD1"/>
    <property type="match status" value="1"/>
</dbReference>
<dbReference type="EMBL" id="MTKT01003181">
    <property type="protein sequence ID" value="OWM76550.1"/>
    <property type="molecule type" value="Genomic_DNA"/>
</dbReference>
<feature type="region of interest" description="Disordered" evidence="10">
    <location>
        <begin position="1"/>
        <end position="45"/>
    </location>
</feature>
<keyword evidence="9" id="KW-0539">Nucleus</keyword>
<feature type="compositionally biased region" description="Basic and acidic residues" evidence="10">
    <location>
        <begin position="208"/>
        <end position="226"/>
    </location>
</feature>
<feature type="compositionally biased region" description="Low complexity" evidence="10">
    <location>
        <begin position="60"/>
        <end position="78"/>
    </location>
</feature>
<accession>A0A218WW14</accession>
<evidence type="ECO:0000256" key="9">
    <source>
        <dbReference type="ARBA" id="ARBA00023242"/>
    </source>
</evidence>
<feature type="compositionally biased region" description="Basic and acidic residues" evidence="10">
    <location>
        <begin position="143"/>
        <end position="179"/>
    </location>
</feature>
<gene>
    <name evidence="15 16" type="primary">LOC116201713</name>
    <name evidence="12" type="ORF">CDL15_Pgr005514</name>
</gene>
<evidence type="ECO:0000259" key="11">
    <source>
        <dbReference type="PROSITE" id="PS50196"/>
    </source>
</evidence>
<evidence type="ECO:0000313" key="12">
    <source>
        <dbReference type="EMBL" id="OWM76550.1"/>
    </source>
</evidence>
<dbReference type="SMART" id="SM00160">
    <property type="entry name" value="RanBD"/>
    <property type="match status" value="1"/>
</dbReference>
<reference evidence="12" key="2">
    <citation type="submission" date="2017-06" db="EMBL/GenBank/DDBJ databases">
        <title>The pomegranate genome and the genomics of punicalagin biosynthesis.</title>
        <authorList>
            <person name="Xu C."/>
        </authorList>
    </citation>
    <scope>NUCLEOTIDE SEQUENCE [LARGE SCALE GENOMIC DNA]</scope>
    <source>
        <tissue evidence="12">Fresh leaf</tissue>
    </source>
</reference>
<feature type="compositionally biased region" description="Low complexity" evidence="10">
    <location>
        <begin position="230"/>
        <end position="240"/>
    </location>
</feature>
<dbReference type="Pfam" id="PF08911">
    <property type="entry name" value="NUP50"/>
    <property type="match status" value="1"/>
</dbReference>
<dbReference type="CDD" id="cd13169">
    <property type="entry name" value="RanBD_NUP50_plant"/>
    <property type="match status" value="1"/>
</dbReference>
<reference evidence="13" key="1">
    <citation type="journal article" date="2017" name="Plant J.">
        <title>The pomegranate (Punica granatum L.) genome and the genomics of punicalagin biosynthesis.</title>
        <authorList>
            <person name="Qin G."/>
            <person name="Xu C."/>
            <person name="Ming R."/>
            <person name="Tang H."/>
            <person name="Guyot R."/>
            <person name="Kramer E.M."/>
            <person name="Hu Y."/>
            <person name="Yi X."/>
            <person name="Qi Y."/>
            <person name="Xu X."/>
            <person name="Gao Z."/>
            <person name="Pan H."/>
            <person name="Jian J."/>
            <person name="Tian Y."/>
            <person name="Yue Z."/>
            <person name="Xu Y."/>
        </authorList>
    </citation>
    <scope>NUCLEOTIDE SEQUENCE [LARGE SCALE GENOMIC DNA]</scope>
    <source>
        <strain evidence="13">cv. Dabenzi</strain>
    </source>
</reference>
<evidence type="ECO:0000256" key="4">
    <source>
        <dbReference type="ARBA" id="ARBA00022816"/>
    </source>
</evidence>
<dbReference type="Gene3D" id="2.30.29.30">
    <property type="entry name" value="Pleckstrin-homology domain (PH domain)/Phosphotyrosine-binding domain (PTB)"/>
    <property type="match status" value="1"/>
</dbReference>
<keyword evidence="7" id="KW-0811">Translocation</keyword>
<keyword evidence="14" id="KW-1185">Reference proteome</keyword>
<evidence type="ECO:0000256" key="6">
    <source>
        <dbReference type="ARBA" id="ARBA00022990"/>
    </source>
</evidence>
<dbReference type="GeneID" id="116201713"/>
<name>A0A218WW14_PUNGR</name>
<keyword evidence="4" id="KW-0509">mRNA transport</keyword>
<feature type="compositionally biased region" description="Basic and acidic residues" evidence="10">
    <location>
        <begin position="102"/>
        <end position="134"/>
    </location>
</feature>
<keyword evidence="8" id="KW-0906">Nuclear pore complex</keyword>
<dbReference type="GO" id="GO:0005643">
    <property type="term" value="C:nuclear pore"/>
    <property type="evidence" value="ECO:0007669"/>
    <property type="project" value="UniProtKB-SubCell"/>
</dbReference>
<evidence type="ECO:0000256" key="7">
    <source>
        <dbReference type="ARBA" id="ARBA00023010"/>
    </source>
</evidence>
<dbReference type="OrthoDB" id="185618at2759"/>
<reference evidence="15 16" key="4">
    <citation type="submission" date="2025-04" db="UniProtKB">
        <authorList>
            <consortium name="RefSeq"/>
        </authorList>
    </citation>
    <scope>IDENTIFICATION</scope>
    <source>
        <tissue evidence="15 16">Leaf</tissue>
    </source>
</reference>
<keyword evidence="2" id="KW-0813">Transport</keyword>
<dbReference type="GO" id="GO:0051028">
    <property type="term" value="P:mRNA transport"/>
    <property type="evidence" value="ECO:0007669"/>
    <property type="project" value="UniProtKB-KW"/>
</dbReference>
<evidence type="ECO:0000256" key="1">
    <source>
        <dbReference type="ARBA" id="ARBA00004567"/>
    </source>
</evidence>
<feature type="compositionally biased region" description="Polar residues" evidence="10">
    <location>
        <begin position="450"/>
        <end position="459"/>
    </location>
</feature>
<dbReference type="RefSeq" id="XP_031388954.1">
    <property type="nucleotide sequence ID" value="XM_031533094.1"/>
</dbReference>
<evidence type="ECO:0000313" key="15">
    <source>
        <dbReference type="RefSeq" id="XP_031388954.1"/>
    </source>
</evidence>
<evidence type="ECO:0000313" key="16">
    <source>
        <dbReference type="RefSeq" id="XP_031388955.1"/>
    </source>
</evidence>
<dbReference type="InterPro" id="IPR000156">
    <property type="entry name" value="Ran_bind_dom"/>
</dbReference>
<dbReference type="Proteomes" id="UP000197138">
    <property type="component" value="Unassembled WGS sequence"/>
</dbReference>
<feature type="region of interest" description="Disordered" evidence="10">
    <location>
        <begin position="438"/>
        <end position="459"/>
    </location>
</feature>
<dbReference type="InterPro" id="IPR011993">
    <property type="entry name" value="PH-like_dom_sf"/>
</dbReference>
<evidence type="ECO:0000256" key="8">
    <source>
        <dbReference type="ARBA" id="ARBA00023132"/>
    </source>
</evidence>
<dbReference type="PANTHER" id="PTHR23138:SF142">
    <property type="entry name" value="RAN-BINDING PROTEIN 3B-RELATED"/>
    <property type="match status" value="1"/>
</dbReference>
<reference evidence="14" key="3">
    <citation type="journal article" date="2020" name="Plant Biotechnol. J.">
        <title>The pomegranate (Punica granatum L.) draft genome dissects genetic divergence between soft- and hard-seeded cultivars.</title>
        <authorList>
            <person name="Luo X."/>
            <person name="Li H."/>
            <person name="Wu Z."/>
            <person name="Yao W."/>
            <person name="Zhao P."/>
            <person name="Cao D."/>
            <person name="Yu H."/>
            <person name="Li K."/>
            <person name="Poudel K."/>
            <person name="Zhao D."/>
            <person name="Zhang F."/>
            <person name="Xia X."/>
            <person name="Chen L."/>
            <person name="Wang Q."/>
            <person name="Jing D."/>
            <person name="Cao S."/>
        </authorList>
    </citation>
    <scope>NUCLEOTIDE SEQUENCE [LARGE SCALE GENOMIC DNA]</scope>
</reference>
<evidence type="ECO:0000256" key="5">
    <source>
        <dbReference type="ARBA" id="ARBA00022927"/>
    </source>
</evidence>
<dbReference type="PANTHER" id="PTHR23138">
    <property type="entry name" value="RAN BINDING PROTEIN"/>
    <property type="match status" value="1"/>
</dbReference>
<feature type="compositionally biased region" description="Acidic residues" evidence="10">
    <location>
        <begin position="26"/>
        <end position="35"/>
    </location>
</feature>
<evidence type="ECO:0000256" key="2">
    <source>
        <dbReference type="ARBA" id="ARBA00022448"/>
    </source>
</evidence>
<keyword evidence="5" id="KW-0653">Protein transport</keyword>
<keyword evidence="6" id="KW-0007">Acetylation</keyword>
<protein>
    <submittedName>
        <fullName evidence="15 16">Nuclear pore complex protein NUP50A-like</fullName>
    </submittedName>
</protein>
<comment type="subcellular location">
    <subcellularLocation>
        <location evidence="1">Nucleus</location>
        <location evidence="1">Nuclear pore complex</location>
    </subcellularLocation>
</comment>
<dbReference type="InterPro" id="IPR045255">
    <property type="entry name" value="RanBP1-like"/>
</dbReference>
<evidence type="ECO:0000256" key="10">
    <source>
        <dbReference type="SAM" id="MobiDB-lite"/>
    </source>
</evidence>
<proteinExistence type="predicted"/>
<feature type="domain" description="RanBD1" evidence="11">
    <location>
        <begin position="303"/>
        <end position="445"/>
    </location>
</feature>
<feature type="region of interest" description="Disordered" evidence="10">
    <location>
        <begin position="60"/>
        <end position="240"/>
    </location>
</feature>
<evidence type="ECO:0000313" key="13">
    <source>
        <dbReference type="Proteomes" id="UP000197138"/>
    </source>
</evidence>
<organism evidence="12 13">
    <name type="scientific">Punica granatum</name>
    <name type="common">Pomegranate</name>
    <dbReference type="NCBI Taxonomy" id="22663"/>
    <lineage>
        <taxon>Eukaryota</taxon>
        <taxon>Viridiplantae</taxon>
        <taxon>Streptophyta</taxon>
        <taxon>Embryophyta</taxon>
        <taxon>Tracheophyta</taxon>
        <taxon>Spermatophyta</taxon>
        <taxon>Magnoliopsida</taxon>
        <taxon>eudicotyledons</taxon>
        <taxon>Gunneridae</taxon>
        <taxon>Pentapetalae</taxon>
        <taxon>rosids</taxon>
        <taxon>malvids</taxon>
        <taxon>Myrtales</taxon>
        <taxon>Lythraceae</taxon>
        <taxon>Punica</taxon>
    </lineage>
</organism>
<keyword evidence="3" id="KW-0677">Repeat</keyword>
<dbReference type="InterPro" id="IPR045207">
    <property type="entry name" value="RanBD_NUP50_plant"/>
</dbReference>
<dbReference type="Pfam" id="PF00638">
    <property type="entry name" value="Ran_BP1"/>
    <property type="match status" value="1"/>
</dbReference>
<dbReference type="GO" id="GO:0015031">
    <property type="term" value="P:protein transport"/>
    <property type="evidence" value="ECO:0007669"/>
    <property type="project" value="UniProtKB-KW"/>
</dbReference>
<evidence type="ECO:0000313" key="14">
    <source>
        <dbReference type="Proteomes" id="UP000515151"/>
    </source>
</evidence>
<dbReference type="SUPFAM" id="SSF50729">
    <property type="entry name" value="PH domain-like"/>
    <property type="match status" value="1"/>
</dbReference>
<dbReference type="AlphaFoldDB" id="A0A218WW14"/>
<dbReference type="Proteomes" id="UP000515151">
    <property type="component" value="Chromosome 3"/>
</dbReference>
<dbReference type="RefSeq" id="XP_031388955.1">
    <property type="nucleotide sequence ID" value="XM_031533095.1"/>
</dbReference>
<evidence type="ECO:0000256" key="3">
    <source>
        <dbReference type="ARBA" id="ARBA00022737"/>
    </source>
</evidence>
<dbReference type="InterPro" id="IPR015007">
    <property type="entry name" value="NUP2/50/61"/>
</dbReference>
<sequence length="459" mass="48912">MGDAEDTLPPSKKRAAGRELNRDKLDIEEEEDTSEIESGTFKRASEEVLATRRILKVRRNNNPATAAAAAQPSKNPFAGIRLVPPPEPALTQEGQATAIETKGSEQSESETKESENEAAARKDEGAVEKIEVSKAQEPQTESAVEKVEEGRENERAESGSKETKVESAAEKVEVGKEAEQDTEIEAAQAESAPEKNAADESENDDLNEAPKTETEDKAESEVKKDEENSDSASGGTSFSSFQQLSSTKNAFTGLAGTGFSGSAFSFGSIAKDGSASPFGPKPDQPSFSFGLTGNGSSSVFGSSGAPIIPKAEGSGFPSKEEIVIETGEENEKVVFSADSVLFEFTDGNWKERGKGEIKVNVSSTGTEKARLVMRTKGNLRLVMNASLYPEIKLTNMDKKGITFACMNSISEGKTSLSTFALKFKDGTFVESFQEAVEAHKGKGSEALKTPENSPKASAE</sequence>